<dbReference type="Proteomes" id="UP001230649">
    <property type="component" value="Unassembled WGS sequence"/>
</dbReference>
<proteinExistence type="predicted"/>
<sequence length="287" mass="32962">MDAAPRRSSVHQLSCNLERWYHLSQELYYTNRKPTDIWVPPIPTHHPNRNAIVTSVFTPDRALSAAVLGHSISRYSNAASIEEGGELAEQCKNVDMVLIYLPGAVESEERRKLEQVGWTLVPVEPVYGPKDAAEPYTKFRAFDFTQYAHILMLDSDTLVVSQDVYRIFDLDLDFAGVTNQYTDRQFHQPIDTGVLYFRPGEDLARFVLSRVNSSDYPHGEGEQSLVRTFLKHATTHLPIEWNVSLKGKPAWRGEWAILRPRFKILHYTHPKPFLHDARDFVGTIWAE</sequence>
<evidence type="ECO:0000313" key="2">
    <source>
        <dbReference type="Proteomes" id="UP001230649"/>
    </source>
</evidence>
<evidence type="ECO:0000313" key="1">
    <source>
        <dbReference type="EMBL" id="KAJ9102212.1"/>
    </source>
</evidence>
<protein>
    <submittedName>
        <fullName evidence="1">Uncharacterized protein</fullName>
    </submittedName>
</protein>
<organism evidence="1 2">
    <name type="scientific">Naganishia adeliensis</name>
    <dbReference type="NCBI Taxonomy" id="92952"/>
    <lineage>
        <taxon>Eukaryota</taxon>
        <taxon>Fungi</taxon>
        <taxon>Dikarya</taxon>
        <taxon>Basidiomycota</taxon>
        <taxon>Agaricomycotina</taxon>
        <taxon>Tremellomycetes</taxon>
        <taxon>Filobasidiales</taxon>
        <taxon>Filobasidiaceae</taxon>
        <taxon>Naganishia</taxon>
    </lineage>
</organism>
<keyword evidence="2" id="KW-1185">Reference proteome</keyword>
<comment type="caution">
    <text evidence="1">The sequence shown here is derived from an EMBL/GenBank/DDBJ whole genome shotgun (WGS) entry which is preliminary data.</text>
</comment>
<gene>
    <name evidence="1" type="ORF">QFC20_005041</name>
</gene>
<dbReference type="EMBL" id="JASBWS010000065">
    <property type="protein sequence ID" value="KAJ9102212.1"/>
    <property type="molecule type" value="Genomic_DNA"/>
</dbReference>
<reference evidence="1" key="1">
    <citation type="submission" date="2023-04" db="EMBL/GenBank/DDBJ databases">
        <title>Draft Genome sequencing of Naganishia species isolated from polar environments using Oxford Nanopore Technology.</title>
        <authorList>
            <person name="Leo P."/>
            <person name="Venkateswaran K."/>
        </authorList>
    </citation>
    <scope>NUCLEOTIDE SEQUENCE</scope>
    <source>
        <strain evidence="1">MNA-CCFEE 5262</strain>
    </source>
</reference>
<accession>A0ACC2VUV1</accession>
<name>A0ACC2VUV1_9TREE</name>